<keyword evidence="3" id="KW-1185">Reference proteome</keyword>
<reference evidence="2 3" key="2">
    <citation type="submission" date="2018-11" db="EMBL/GenBank/DDBJ databases">
        <authorList>
            <consortium name="Pathogen Informatics"/>
        </authorList>
    </citation>
    <scope>NUCLEOTIDE SEQUENCE [LARGE SCALE GENOMIC DNA]</scope>
</reference>
<keyword evidence="1" id="KW-1133">Transmembrane helix</keyword>
<name>A0A183U6W8_TOXCA</name>
<feature type="transmembrane region" description="Helical" evidence="1">
    <location>
        <begin position="51"/>
        <end position="71"/>
    </location>
</feature>
<sequence>MNEVHRLPGIYTVYSVHPNSLRFNSIVAFYSAAFFQLLIDRTYYMRMSVRRYLLFFFFQSYPCTFQFCVLCQKNVHSSKLPCHIRQCHVAKPMFQCPACDFTSTYSKNNVKSHMVSLHGLAVSIFFPFNNLFLVLEFLFVSQTFTLRPNNTA</sequence>
<organism evidence="3 4">
    <name type="scientific">Toxocara canis</name>
    <name type="common">Canine roundworm</name>
    <dbReference type="NCBI Taxonomy" id="6265"/>
    <lineage>
        <taxon>Eukaryota</taxon>
        <taxon>Metazoa</taxon>
        <taxon>Ecdysozoa</taxon>
        <taxon>Nematoda</taxon>
        <taxon>Chromadorea</taxon>
        <taxon>Rhabditida</taxon>
        <taxon>Spirurina</taxon>
        <taxon>Ascaridomorpha</taxon>
        <taxon>Ascaridoidea</taxon>
        <taxon>Toxocaridae</taxon>
        <taxon>Toxocara</taxon>
    </lineage>
</organism>
<dbReference type="Proteomes" id="UP000050794">
    <property type="component" value="Unassembled WGS sequence"/>
</dbReference>
<dbReference type="WBParaSite" id="TCNE_0000423801-mRNA-1">
    <property type="protein sequence ID" value="TCNE_0000423801-mRNA-1"/>
    <property type="gene ID" value="TCNE_0000423801"/>
</dbReference>
<reference evidence="4" key="1">
    <citation type="submission" date="2016-06" db="UniProtKB">
        <authorList>
            <consortium name="WormBaseParasite"/>
        </authorList>
    </citation>
    <scope>IDENTIFICATION</scope>
</reference>
<dbReference type="EMBL" id="UYWY01006728">
    <property type="protein sequence ID" value="VDM29955.1"/>
    <property type="molecule type" value="Genomic_DNA"/>
</dbReference>
<evidence type="ECO:0000313" key="3">
    <source>
        <dbReference type="Proteomes" id="UP000050794"/>
    </source>
</evidence>
<keyword evidence="1" id="KW-0472">Membrane</keyword>
<feature type="transmembrane region" description="Helical" evidence="1">
    <location>
        <begin position="117"/>
        <end position="140"/>
    </location>
</feature>
<protein>
    <submittedName>
        <fullName evidence="4">C2H2-type domain-containing protein</fullName>
    </submittedName>
</protein>
<evidence type="ECO:0000256" key="1">
    <source>
        <dbReference type="SAM" id="Phobius"/>
    </source>
</evidence>
<evidence type="ECO:0000313" key="2">
    <source>
        <dbReference type="EMBL" id="VDM29955.1"/>
    </source>
</evidence>
<evidence type="ECO:0000313" key="4">
    <source>
        <dbReference type="WBParaSite" id="TCNE_0000423801-mRNA-1"/>
    </source>
</evidence>
<keyword evidence="1" id="KW-0812">Transmembrane</keyword>
<proteinExistence type="predicted"/>
<accession>A0A183U6W8</accession>
<gene>
    <name evidence="2" type="ORF">TCNE_LOCUS4238</name>
</gene>
<feature type="transmembrane region" description="Helical" evidence="1">
    <location>
        <begin position="21"/>
        <end position="39"/>
    </location>
</feature>
<dbReference type="AlphaFoldDB" id="A0A183U6W8"/>